<dbReference type="EMBL" id="JPGN01000036">
    <property type="protein sequence ID" value="KFI19812.1"/>
    <property type="molecule type" value="Genomic_DNA"/>
</dbReference>
<dbReference type="InterPro" id="IPR021953">
    <property type="entry name" value="DUF3570"/>
</dbReference>
<dbReference type="Pfam" id="PF12094">
    <property type="entry name" value="DUF3570"/>
    <property type="match status" value="1"/>
</dbReference>
<evidence type="ECO:0008006" key="3">
    <source>
        <dbReference type="Google" id="ProtNLM"/>
    </source>
</evidence>
<organism evidence="1 2">
    <name type="scientific">Nitrosococcus oceani C-27</name>
    <dbReference type="NCBI Taxonomy" id="314279"/>
    <lineage>
        <taxon>Bacteria</taxon>
        <taxon>Pseudomonadati</taxon>
        <taxon>Pseudomonadota</taxon>
        <taxon>Gammaproteobacteria</taxon>
        <taxon>Chromatiales</taxon>
        <taxon>Chromatiaceae</taxon>
        <taxon>Nitrosococcus</taxon>
    </lineage>
</organism>
<comment type="caution">
    <text evidence="1">The sequence shown here is derived from an EMBL/GenBank/DDBJ whole genome shotgun (WGS) entry which is preliminary data.</text>
</comment>
<protein>
    <recommendedName>
        <fullName evidence="3">DUF3570 domain-containing protein</fullName>
    </recommendedName>
</protein>
<proteinExistence type="predicted"/>
<dbReference type="OrthoDB" id="5450709at2"/>
<dbReference type="SUPFAM" id="SSF56935">
    <property type="entry name" value="Porins"/>
    <property type="match status" value="1"/>
</dbReference>
<reference evidence="1 2" key="1">
    <citation type="submission" date="2014-07" db="EMBL/GenBank/DDBJ databases">
        <title>Comparative analysis of Nitrosococcus oceani genome inventories of strains from Pacific and Atlantic gyres.</title>
        <authorList>
            <person name="Lim C.K."/>
            <person name="Wang L."/>
            <person name="Sayavedra-Soto L.A."/>
            <person name="Klotz M.G."/>
        </authorList>
    </citation>
    <scope>NUCLEOTIDE SEQUENCE [LARGE SCALE GENOMIC DNA]</scope>
    <source>
        <strain evidence="1 2">C-27</strain>
    </source>
</reference>
<dbReference type="HOGENOM" id="CLU_322062_0_0_6"/>
<name>A0A0E2ZN66_9GAMM</name>
<dbReference type="Proteomes" id="UP000028839">
    <property type="component" value="Unassembled WGS sequence"/>
</dbReference>
<accession>A0A0E2ZN66</accession>
<gene>
    <name evidence="1" type="ORF">IB75_06390</name>
</gene>
<dbReference type="AlphaFoldDB" id="A0A0E2ZN66"/>
<sequence>MACVPIVTGAEKQLSAAILRKGEDVAAIKPKPNASSPKCRASSSLLALTSAALALPGLMPLPSHAAFEGGEFDFQYGRYQEGGGTKSQFRDKDNDIQVDSLQASGEIDLSDRLTFRANFIQDTWVGATPITTAPAAAIRFNPNAQTGASAFTDLKGGIVDYDTRTGEGQATIPNTFDTVTTNETVHVMAEASPETRKQGDFRMGYEWDEAALNLGGGISLEDDYDSRYVSLGGRWDFNQKLTTLTGGVSYTDSTIDVRRFRFRATSVPVDAEGGINPDFPDWSVRLHDGRTDIGASLGLTQVLDKNSTFRASFGYNHNSGFLSNPYKEVTFLTPLDTPGKAWLFTRYDKRPEERNQFTWSAGYTRYLARLDAGLHFNYNFFHDDWGINAHTFDASWGQPVGGGWIITPRVRYYSQGAADFYSPFFIASQEPLSLAEILPNQSQLPTPEHFSSDHRLSAFGALSGGVTVSKQFAKGVTLEAGFEYYTHAGSLKLGGGGTGDFADFNYFLANALLKVDLSALTYSGGGHDHAGGHNGHSDFAPAGVMFSHMLGTAGEFMVGYRYQYSREGGDMLHGTQAIDDLTIVNNACRDRPCQLTSAVMNMHMHMLNLMYAPTDWLNLMLMPMFMDMNMDLRKLEGAPPIDPEAVGGHFHAADSGGHETGGVGDTQLFALVKLFASPQHHLHLGLGVSAPTGDVGIEVEGQEVNESSPDFGKPLFIHYGMQLGSGTWDFLPNLTYTGSMDRWSWGGQLSGTVRLESENSSGFAFGDIFQATAWGGYSLFKWLSASVRGIYTTQGTIRNQFNGPDPQSAPVDFPENYGGHFWDVGFGLNASTLGGGLKGNRLSIEWVQPVRNDVNGFQLEREGSLFVTWGLGF</sequence>
<evidence type="ECO:0000313" key="1">
    <source>
        <dbReference type="EMBL" id="KFI19812.1"/>
    </source>
</evidence>
<evidence type="ECO:0000313" key="2">
    <source>
        <dbReference type="Proteomes" id="UP000028839"/>
    </source>
</evidence>